<feature type="compositionally biased region" description="Polar residues" evidence="1">
    <location>
        <begin position="1"/>
        <end position="20"/>
    </location>
</feature>
<organism evidence="2">
    <name type="scientific">Utricularia reniformis</name>
    <dbReference type="NCBI Taxonomy" id="192314"/>
    <lineage>
        <taxon>Eukaryota</taxon>
        <taxon>Viridiplantae</taxon>
        <taxon>Streptophyta</taxon>
        <taxon>Embryophyta</taxon>
        <taxon>Tracheophyta</taxon>
        <taxon>Spermatophyta</taxon>
        <taxon>Magnoliopsida</taxon>
        <taxon>eudicotyledons</taxon>
        <taxon>Gunneridae</taxon>
        <taxon>Pentapetalae</taxon>
        <taxon>asterids</taxon>
        <taxon>lamiids</taxon>
        <taxon>Lamiales</taxon>
        <taxon>Lentibulariaceae</taxon>
        <taxon>Utricularia</taxon>
    </lineage>
</organism>
<reference evidence="2" key="1">
    <citation type="submission" date="2017-03" db="EMBL/GenBank/DDBJ databases">
        <title>The mitochondrial genome of the carnivorous plant Utricularia reniformis (Lentibulariaceae): structure, comparative analysis and evolutionary landmarks.</title>
        <authorList>
            <person name="Silva S.R."/>
            <person name="Alvarenga D.O."/>
            <person name="Michael T.P."/>
            <person name="Miranda V.F.O."/>
            <person name="Varani A.M."/>
        </authorList>
    </citation>
    <scope>NUCLEOTIDE SEQUENCE</scope>
</reference>
<gene>
    <name evidence="2" type="ORF">AEK19_MT0492</name>
</gene>
<evidence type="ECO:0000313" key="2">
    <source>
        <dbReference type="EMBL" id="ART30749.1"/>
    </source>
</evidence>
<protein>
    <submittedName>
        <fullName evidence="2">Uncharacterized protein</fullName>
    </submittedName>
</protein>
<keyword evidence="2" id="KW-0496">Mitochondrion</keyword>
<proteinExistence type="predicted"/>
<geneLocation type="mitochondrion" evidence="2"/>
<evidence type="ECO:0000256" key="1">
    <source>
        <dbReference type="SAM" id="MobiDB-lite"/>
    </source>
</evidence>
<dbReference type="AlphaFoldDB" id="A0A1Y0B034"/>
<feature type="region of interest" description="Disordered" evidence="1">
    <location>
        <begin position="1"/>
        <end position="27"/>
    </location>
</feature>
<accession>A0A1Y0B034</accession>
<dbReference type="EMBL" id="KY774314">
    <property type="protein sequence ID" value="ART30749.1"/>
    <property type="molecule type" value="Genomic_DNA"/>
</dbReference>
<sequence length="40" mass="4602">MDVIQFNHSTLPDPGRQQTHPFPCPIQPGWRDAMIEKAEI</sequence>
<name>A0A1Y0B034_9LAMI</name>